<dbReference type="Proteomes" id="UP001521137">
    <property type="component" value="Unassembled WGS sequence"/>
</dbReference>
<keyword evidence="1" id="KW-0812">Transmembrane</keyword>
<dbReference type="RefSeq" id="WP_235314488.1">
    <property type="nucleotide sequence ID" value="NZ_JAKGAS010000019.1"/>
</dbReference>
<name>A0ABS9DBQ2_9ALTE</name>
<keyword evidence="1" id="KW-0472">Membrane</keyword>
<organism evidence="2 3">
    <name type="scientific">Paraglaciecola algarum</name>
    <dbReference type="NCBI Taxonomy" id="3050085"/>
    <lineage>
        <taxon>Bacteria</taxon>
        <taxon>Pseudomonadati</taxon>
        <taxon>Pseudomonadota</taxon>
        <taxon>Gammaproteobacteria</taxon>
        <taxon>Alteromonadales</taxon>
        <taxon>Alteromonadaceae</taxon>
        <taxon>Paraglaciecola</taxon>
    </lineage>
</organism>
<dbReference type="InterPro" id="IPR036388">
    <property type="entry name" value="WH-like_DNA-bd_sf"/>
</dbReference>
<comment type="caution">
    <text evidence="2">The sequence shown here is derived from an EMBL/GenBank/DDBJ whole genome shotgun (WGS) entry which is preliminary data.</text>
</comment>
<keyword evidence="1" id="KW-1133">Transmembrane helix</keyword>
<sequence>MSENSYLPSKQEAQAQLERINSSALGRSKNQQKLLEYLLNRELESKDDGHSESYIPKEIEIAIDVFGKSSDFNPTDDSTVRVNISNLRKKLENYYSSKGIKETFVITIPIGGYRLVFKKNTEVNPVNTASASARKEDKALTGYLKPTYVLVILLVVSIVVNLFLGFYDAGSTPKLAKTRAKTHLLWADLESSTKPIMVVLGDIYNFSEFEESLNRRRTILDTNVNSDDDLQQYLAKYPEASNITMGFRQKLVNKGSVIALKNIFNLIDDKKRVNYRIASELTVYHLRTFDIIYLGPLNAMGILEEYFKGSHFQVDKHNLVLANDDLTKRYSSPQNITESYIDYGLFAKVDGPRNNKIYIMSGFSDPSIMQVSWYMTNNTDLWSKEFETLISDYQLSSLNNFEMIFKVPSMDGVDIKHKIIYAGTVDSSAIWTSAE</sequence>
<keyword evidence="3" id="KW-1185">Reference proteome</keyword>
<feature type="transmembrane region" description="Helical" evidence="1">
    <location>
        <begin position="148"/>
        <end position="167"/>
    </location>
</feature>
<gene>
    <name evidence="2" type="ORF">L0668_19915</name>
</gene>
<evidence type="ECO:0000313" key="3">
    <source>
        <dbReference type="Proteomes" id="UP001521137"/>
    </source>
</evidence>
<evidence type="ECO:0000313" key="2">
    <source>
        <dbReference type="EMBL" id="MCF2950386.1"/>
    </source>
</evidence>
<evidence type="ECO:0000256" key="1">
    <source>
        <dbReference type="SAM" id="Phobius"/>
    </source>
</evidence>
<accession>A0ABS9DBQ2</accession>
<reference evidence="2 3" key="1">
    <citation type="submission" date="2022-01" db="EMBL/GenBank/DDBJ databases">
        <title>Paraglaciecola sp. G1-23.</title>
        <authorList>
            <person name="Jin M.S."/>
            <person name="Han D.M."/>
            <person name="Kim H.M."/>
            <person name="Jeon C.O."/>
        </authorList>
    </citation>
    <scope>NUCLEOTIDE SEQUENCE [LARGE SCALE GENOMIC DNA]</scope>
    <source>
        <strain evidence="2 3">G1-23</strain>
    </source>
</reference>
<proteinExistence type="predicted"/>
<dbReference type="EMBL" id="JAKGAS010000019">
    <property type="protein sequence ID" value="MCF2950386.1"/>
    <property type="molecule type" value="Genomic_DNA"/>
</dbReference>
<dbReference type="Gene3D" id="1.10.10.10">
    <property type="entry name" value="Winged helix-like DNA-binding domain superfamily/Winged helix DNA-binding domain"/>
    <property type="match status" value="1"/>
</dbReference>
<protein>
    <submittedName>
        <fullName evidence="2">Helix-turn-helix domain-containing protein</fullName>
    </submittedName>
</protein>